<dbReference type="PIRSF" id="PIRSF000090">
    <property type="entry name" value="Beta-ETF"/>
    <property type="match status" value="1"/>
</dbReference>
<dbReference type="SUPFAM" id="SSF52402">
    <property type="entry name" value="Adenine nucleotide alpha hydrolases-like"/>
    <property type="match status" value="1"/>
</dbReference>
<evidence type="ECO:0000313" key="3">
    <source>
        <dbReference type="EMBL" id="RHC54994.1"/>
    </source>
</evidence>
<dbReference type="Pfam" id="PF01012">
    <property type="entry name" value="ETF"/>
    <property type="match status" value="1"/>
</dbReference>
<comment type="caution">
    <text evidence="3">The sequence shown here is derived from an EMBL/GenBank/DDBJ whole genome shotgun (WGS) entry which is preliminary data.</text>
</comment>
<dbReference type="Proteomes" id="UP000283975">
    <property type="component" value="Unassembled WGS sequence"/>
</dbReference>
<dbReference type="PANTHER" id="PTHR21294:SF17">
    <property type="entry name" value="PROTEIN FIXA"/>
    <property type="match status" value="1"/>
</dbReference>
<dbReference type="EMBL" id="QSHZ01000017">
    <property type="protein sequence ID" value="RHC54994.1"/>
    <property type="molecule type" value="Genomic_DNA"/>
</dbReference>
<dbReference type="CDD" id="cd01714">
    <property type="entry name" value="ETF_beta"/>
    <property type="match status" value="1"/>
</dbReference>
<protein>
    <recommendedName>
        <fullName evidence="1">Electron transfer flavoprotein small subunit</fullName>
    </recommendedName>
</protein>
<dbReference type="SMART" id="SM00893">
    <property type="entry name" value="ETF"/>
    <property type="match status" value="1"/>
</dbReference>
<evidence type="ECO:0000256" key="1">
    <source>
        <dbReference type="ARBA" id="ARBA00042002"/>
    </source>
</evidence>
<name>A0A414ATV6_9FIRM</name>
<feature type="domain" description="Electron transfer flavoprotein alpha/beta-subunit N-terminal" evidence="2">
    <location>
        <begin position="22"/>
        <end position="213"/>
    </location>
</feature>
<dbReference type="InterPro" id="IPR012255">
    <property type="entry name" value="ETF_b"/>
</dbReference>
<proteinExistence type="predicted"/>
<dbReference type="GO" id="GO:0009055">
    <property type="term" value="F:electron transfer activity"/>
    <property type="evidence" value="ECO:0007669"/>
    <property type="project" value="InterPro"/>
</dbReference>
<dbReference type="InterPro" id="IPR033948">
    <property type="entry name" value="ETF_beta_N"/>
</dbReference>
<accession>A0A414ATV6</accession>
<dbReference type="RefSeq" id="WP_119205262.1">
    <property type="nucleotide sequence ID" value="NZ_JAWZHB010000279.1"/>
</dbReference>
<organism evidence="3 4">
    <name type="scientific">Enterocloster bolteae</name>
    <dbReference type="NCBI Taxonomy" id="208479"/>
    <lineage>
        <taxon>Bacteria</taxon>
        <taxon>Bacillati</taxon>
        <taxon>Bacillota</taxon>
        <taxon>Clostridia</taxon>
        <taxon>Lachnospirales</taxon>
        <taxon>Lachnospiraceae</taxon>
        <taxon>Enterocloster</taxon>
    </lineage>
</organism>
<dbReference type="InterPro" id="IPR014729">
    <property type="entry name" value="Rossmann-like_a/b/a_fold"/>
</dbReference>
<reference evidence="3 4" key="1">
    <citation type="submission" date="2018-08" db="EMBL/GenBank/DDBJ databases">
        <title>A genome reference for cultivated species of the human gut microbiota.</title>
        <authorList>
            <person name="Zou Y."/>
            <person name="Xue W."/>
            <person name="Luo G."/>
        </authorList>
    </citation>
    <scope>NUCLEOTIDE SEQUENCE [LARGE SCALE GENOMIC DNA]</scope>
    <source>
        <strain evidence="3 4">AM35-14</strain>
    </source>
</reference>
<sequence length="262" mass="29256">MKCIVCVKQVPDTANVEVDPVTGVLKRDGTQSKLNPYDLYAMESALGMKEQLGGTVDVITMGPGQAREALKECMCMGADRAGLISDRKFAGADVVATSYTLSQGIRRMGEYDLILCGKQTTDGDTAQVGPEVAQWLGIPHASNVLEIRETGEGRIRVRMNMDGYEQIQAMDLPCLITMDKDVNTPRLPSYKREKELREEYLREFSLTDLEDQDESHYGLSGSPTQVERIFPPEKSECREMFDGSPDVLADKMYHVLRETKFI</sequence>
<evidence type="ECO:0000313" key="4">
    <source>
        <dbReference type="Proteomes" id="UP000283975"/>
    </source>
</evidence>
<dbReference type="PANTHER" id="PTHR21294">
    <property type="entry name" value="ELECTRON TRANSFER FLAVOPROTEIN BETA-SUBUNIT"/>
    <property type="match status" value="1"/>
</dbReference>
<gene>
    <name evidence="3" type="ORF">DW839_16505</name>
</gene>
<dbReference type="AlphaFoldDB" id="A0A414ATV6"/>
<dbReference type="InterPro" id="IPR014730">
    <property type="entry name" value="ETF_a/b_N"/>
</dbReference>
<dbReference type="Gene3D" id="3.40.50.620">
    <property type="entry name" value="HUPs"/>
    <property type="match status" value="1"/>
</dbReference>
<evidence type="ECO:0000259" key="2">
    <source>
        <dbReference type="SMART" id="SM00893"/>
    </source>
</evidence>